<dbReference type="EMBL" id="JAUOTP010000003">
    <property type="protein sequence ID" value="MDO6414396.1"/>
    <property type="molecule type" value="Genomic_DNA"/>
</dbReference>
<accession>A0ABT8Y7V3</accession>
<sequence length="153" mass="16235">MSENNELITLTADIVSAHVSNNSVPSAEIGNLIAAVYSALGALGTPEAPAAPEKPKGAVSARSSIKPSHLISMIDGKPYKMLRRHVSQHGYTPESYREAFGLPRDYPMVAADYAETRRALAHKIGLGRKPKAVEVPAPVKRGRKPKAAVAADA</sequence>
<dbReference type="InterPro" id="IPR041920">
    <property type="entry name" value="ROS/MUCR_sf"/>
</dbReference>
<dbReference type="Pfam" id="PF05443">
    <property type="entry name" value="ROS_MUCR"/>
    <property type="match status" value="1"/>
</dbReference>
<protein>
    <submittedName>
        <fullName evidence="2">MucR family transcriptional regulator</fullName>
    </submittedName>
</protein>
<comment type="caution">
    <text evidence="2">The sequence shown here is derived from an EMBL/GenBank/DDBJ whole genome shotgun (WGS) entry which is preliminary data.</text>
</comment>
<evidence type="ECO:0000313" key="3">
    <source>
        <dbReference type="Proteomes" id="UP001169764"/>
    </source>
</evidence>
<dbReference type="Proteomes" id="UP001169764">
    <property type="component" value="Unassembled WGS sequence"/>
</dbReference>
<dbReference type="Gene3D" id="1.10.10.1550">
    <property type="entry name" value="ROS/MUCR transcriptional regulator protein"/>
    <property type="match status" value="1"/>
</dbReference>
<dbReference type="InterPro" id="IPR008807">
    <property type="entry name" value="ROS_MUCR"/>
</dbReference>
<evidence type="ECO:0000256" key="1">
    <source>
        <dbReference type="ARBA" id="ARBA00007031"/>
    </source>
</evidence>
<proteinExistence type="inferred from homology"/>
<reference evidence="2" key="1">
    <citation type="submission" date="2023-07" db="EMBL/GenBank/DDBJ databases">
        <authorList>
            <person name="Kim M."/>
        </authorList>
    </citation>
    <scope>NUCLEOTIDE SEQUENCE</scope>
    <source>
        <strain evidence="2">BIUV-7</strain>
    </source>
</reference>
<evidence type="ECO:0000313" key="2">
    <source>
        <dbReference type="EMBL" id="MDO6414396.1"/>
    </source>
</evidence>
<name>A0ABT8Y7V3_9SPHN</name>
<comment type="similarity">
    <text evidence="1">Belongs to the ros/MucR family.</text>
</comment>
<gene>
    <name evidence="2" type="ORF">Q4F19_08385</name>
</gene>
<keyword evidence="3" id="KW-1185">Reference proteome</keyword>
<dbReference type="RefSeq" id="WP_303541532.1">
    <property type="nucleotide sequence ID" value="NZ_JAUOTP010000003.1"/>
</dbReference>
<organism evidence="2 3">
    <name type="scientific">Sphingomonas natans</name>
    <dbReference type="NCBI Taxonomy" id="3063330"/>
    <lineage>
        <taxon>Bacteria</taxon>
        <taxon>Pseudomonadati</taxon>
        <taxon>Pseudomonadota</taxon>
        <taxon>Alphaproteobacteria</taxon>
        <taxon>Sphingomonadales</taxon>
        <taxon>Sphingomonadaceae</taxon>
        <taxon>Sphingomonas</taxon>
    </lineage>
</organism>